<feature type="binding site" evidence="13">
    <location>
        <begin position="184"/>
        <end position="187"/>
    </location>
    <ligand>
        <name>ATP</name>
        <dbReference type="ChEBI" id="CHEBI:30616"/>
    </ligand>
</feature>
<dbReference type="Proteomes" id="UP000650524">
    <property type="component" value="Unassembled WGS sequence"/>
</dbReference>
<comment type="miscellaneous">
    <text evidence="13">The reaction proceeds by a bi uni uni bi ping pong mechanism.</text>
</comment>
<protein>
    <recommendedName>
        <fullName evidence="5 13">Pantothenate synthetase</fullName>
        <shortName evidence="13">PS</shortName>
        <ecNumber evidence="4 13">6.3.2.1</ecNumber>
    </recommendedName>
    <alternativeName>
        <fullName evidence="13">Pantoate--beta-alanine ligase</fullName>
    </alternativeName>
    <alternativeName>
        <fullName evidence="13">Pantoate-activating enzyme</fullName>
    </alternativeName>
</protein>
<evidence type="ECO:0000313" key="14">
    <source>
        <dbReference type="EMBL" id="MBC8178952.1"/>
    </source>
</evidence>
<keyword evidence="6 13" id="KW-0963">Cytoplasm</keyword>
<proteinExistence type="inferred from homology"/>
<comment type="similarity">
    <text evidence="3 13">Belongs to the pantothenate synthetase family.</text>
</comment>
<dbReference type="EMBL" id="JACNJD010000331">
    <property type="protein sequence ID" value="MBC8178952.1"/>
    <property type="molecule type" value="Genomic_DNA"/>
</dbReference>
<evidence type="ECO:0000256" key="12">
    <source>
        <dbReference type="ARBA" id="ARBA00055042"/>
    </source>
</evidence>
<dbReference type="GO" id="GO:0005524">
    <property type="term" value="F:ATP binding"/>
    <property type="evidence" value="ECO:0007669"/>
    <property type="project" value="UniProtKB-KW"/>
</dbReference>
<dbReference type="CDD" id="cd00560">
    <property type="entry name" value="PanC"/>
    <property type="match status" value="1"/>
</dbReference>
<feature type="binding site" evidence="13">
    <location>
        <begin position="30"/>
        <end position="37"/>
    </location>
    <ligand>
        <name>ATP</name>
        <dbReference type="ChEBI" id="CHEBI:30616"/>
    </ligand>
</feature>
<comment type="pathway">
    <text evidence="2 13">Cofactor biosynthesis; (R)-pantothenate biosynthesis; (R)-pantothenate from (R)-pantoate and beta-alanine: step 1/1.</text>
</comment>
<comment type="subcellular location">
    <subcellularLocation>
        <location evidence="1 13">Cytoplasm</location>
    </subcellularLocation>
</comment>
<dbReference type="InterPro" id="IPR003721">
    <property type="entry name" value="Pantoate_ligase"/>
</dbReference>
<dbReference type="NCBIfam" id="TIGR00018">
    <property type="entry name" value="panC"/>
    <property type="match status" value="1"/>
</dbReference>
<evidence type="ECO:0000256" key="11">
    <source>
        <dbReference type="ARBA" id="ARBA00048258"/>
    </source>
</evidence>
<dbReference type="Pfam" id="PF02569">
    <property type="entry name" value="Pantoate_ligase"/>
    <property type="match status" value="1"/>
</dbReference>
<evidence type="ECO:0000256" key="8">
    <source>
        <dbReference type="ARBA" id="ARBA00022655"/>
    </source>
</evidence>
<evidence type="ECO:0000256" key="2">
    <source>
        <dbReference type="ARBA" id="ARBA00004990"/>
    </source>
</evidence>
<feature type="binding site" evidence="13">
    <location>
        <position position="153"/>
    </location>
    <ligand>
        <name>(R)-pantoate</name>
        <dbReference type="ChEBI" id="CHEBI:15980"/>
    </ligand>
</feature>
<evidence type="ECO:0000313" key="15">
    <source>
        <dbReference type="Proteomes" id="UP000650524"/>
    </source>
</evidence>
<dbReference type="FunFam" id="3.40.50.620:FF:000114">
    <property type="entry name" value="Pantothenate synthetase"/>
    <property type="match status" value="1"/>
</dbReference>
<feature type="binding site" evidence="13">
    <location>
        <position position="61"/>
    </location>
    <ligand>
        <name>(R)-pantoate</name>
        <dbReference type="ChEBI" id="CHEBI:15980"/>
    </ligand>
</feature>
<feature type="binding site" evidence="13">
    <location>
        <begin position="147"/>
        <end position="150"/>
    </location>
    <ligand>
        <name>ATP</name>
        <dbReference type="ChEBI" id="CHEBI:30616"/>
    </ligand>
</feature>
<dbReference type="Gene3D" id="3.30.1300.10">
    <property type="entry name" value="Pantoate-beta-alanine ligase, C-terminal domain"/>
    <property type="match status" value="1"/>
</dbReference>
<keyword evidence="10 13" id="KW-0067">ATP-binding</keyword>
<feature type="binding site" evidence="13">
    <location>
        <position position="61"/>
    </location>
    <ligand>
        <name>beta-alanine</name>
        <dbReference type="ChEBI" id="CHEBI:57966"/>
    </ligand>
</feature>
<evidence type="ECO:0000256" key="7">
    <source>
        <dbReference type="ARBA" id="ARBA00022598"/>
    </source>
</evidence>
<evidence type="ECO:0000256" key="13">
    <source>
        <dbReference type="HAMAP-Rule" id="MF_00158"/>
    </source>
</evidence>
<feature type="binding site" evidence="13">
    <location>
        <position position="176"/>
    </location>
    <ligand>
        <name>ATP</name>
        <dbReference type="ChEBI" id="CHEBI:30616"/>
    </ligand>
</feature>
<dbReference type="PANTHER" id="PTHR21299:SF1">
    <property type="entry name" value="PANTOATE--BETA-ALANINE LIGASE"/>
    <property type="match status" value="1"/>
</dbReference>
<organism evidence="14 15">
    <name type="scientific">Candidatus Desulfacyla euxinica</name>
    <dbReference type="NCBI Taxonomy" id="2841693"/>
    <lineage>
        <taxon>Bacteria</taxon>
        <taxon>Deltaproteobacteria</taxon>
        <taxon>Candidatus Desulfacyla</taxon>
    </lineage>
</organism>
<keyword evidence="7 13" id="KW-0436">Ligase</keyword>
<dbReference type="Gene3D" id="3.40.50.620">
    <property type="entry name" value="HUPs"/>
    <property type="match status" value="1"/>
</dbReference>
<dbReference type="UniPathway" id="UPA00028">
    <property type="reaction ID" value="UER00005"/>
</dbReference>
<name>A0A8J6N150_9DELT</name>
<comment type="subunit">
    <text evidence="13">Homodimer.</text>
</comment>
<sequence length="284" mass="31603">MEIIETVQEMQQRSEALRSAGQTISLVPTMGFLHEGHLELMRVGKRHSDKLIISIFVNPAQFGPGEDLDQYPRDKKGDLEKARDVGVNIVFMPSVGEMYQEGYQTKIQVENLPQHLCGLSRPGHFDGVTTVVAKLFNITKPHMAVFGQKDYQQLTVISRMVMDLSMDIKILGVPTVREPDGLAMSSRNNYLGPEERRSALSLRKSMDLAGELFQGGEKKGKVIRDAVRSLILSHPLTAIDYIAICDPVTLDDAEVLGDKNLLALAVKVGKTRLIDNYLLQNDSE</sequence>
<dbReference type="SUPFAM" id="SSF52374">
    <property type="entry name" value="Nucleotidylyl transferase"/>
    <property type="match status" value="1"/>
</dbReference>
<keyword evidence="9 13" id="KW-0547">Nucleotide-binding</keyword>
<dbReference type="AlphaFoldDB" id="A0A8J6N150"/>
<keyword evidence="8 13" id="KW-0566">Pantothenate biosynthesis</keyword>
<evidence type="ECO:0000256" key="10">
    <source>
        <dbReference type="ARBA" id="ARBA00022840"/>
    </source>
</evidence>
<dbReference type="GO" id="GO:0004592">
    <property type="term" value="F:pantoate-beta-alanine ligase activity"/>
    <property type="evidence" value="ECO:0007669"/>
    <property type="project" value="UniProtKB-UniRule"/>
</dbReference>
<evidence type="ECO:0000256" key="6">
    <source>
        <dbReference type="ARBA" id="ARBA00022490"/>
    </source>
</evidence>
<comment type="caution">
    <text evidence="14">The sequence shown here is derived from an EMBL/GenBank/DDBJ whole genome shotgun (WGS) entry which is preliminary data.</text>
</comment>
<comment type="catalytic activity">
    <reaction evidence="11 13">
        <text>(R)-pantoate + beta-alanine + ATP = (R)-pantothenate + AMP + diphosphate + H(+)</text>
        <dbReference type="Rhea" id="RHEA:10912"/>
        <dbReference type="ChEBI" id="CHEBI:15378"/>
        <dbReference type="ChEBI" id="CHEBI:15980"/>
        <dbReference type="ChEBI" id="CHEBI:29032"/>
        <dbReference type="ChEBI" id="CHEBI:30616"/>
        <dbReference type="ChEBI" id="CHEBI:33019"/>
        <dbReference type="ChEBI" id="CHEBI:57966"/>
        <dbReference type="ChEBI" id="CHEBI:456215"/>
        <dbReference type="EC" id="6.3.2.1"/>
    </reaction>
</comment>
<accession>A0A8J6N150</accession>
<reference evidence="14 15" key="1">
    <citation type="submission" date="2020-08" db="EMBL/GenBank/DDBJ databases">
        <title>Bridging the membrane lipid divide: bacteria of the FCB group superphylum have the potential to synthesize archaeal ether lipids.</title>
        <authorList>
            <person name="Villanueva L."/>
            <person name="Von Meijenfeldt F.A.B."/>
            <person name="Westbye A.B."/>
            <person name="Yadav S."/>
            <person name="Hopmans E.C."/>
            <person name="Dutilh B.E."/>
            <person name="Sinninghe Damste J.S."/>
        </authorList>
    </citation>
    <scope>NUCLEOTIDE SEQUENCE [LARGE SCALE GENOMIC DNA]</scope>
    <source>
        <strain evidence="14">NIOZ-UU27</strain>
    </source>
</reference>
<evidence type="ECO:0000256" key="1">
    <source>
        <dbReference type="ARBA" id="ARBA00004496"/>
    </source>
</evidence>
<dbReference type="PANTHER" id="PTHR21299">
    <property type="entry name" value="CYTIDYLATE KINASE/PANTOATE-BETA-ALANINE LIGASE"/>
    <property type="match status" value="1"/>
</dbReference>
<comment type="function">
    <text evidence="12 13">Catalyzes the condensation of pantoate with beta-alanine in an ATP-dependent reaction via a pantoyl-adenylate intermediate.</text>
</comment>
<dbReference type="InterPro" id="IPR042176">
    <property type="entry name" value="Pantoate_ligase_C"/>
</dbReference>
<dbReference type="GO" id="GO:0015940">
    <property type="term" value="P:pantothenate biosynthetic process"/>
    <property type="evidence" value="ECO:0007669"/>
    <property type="project" value="UniProtKB-UniRule"/>
</dbReference>
<evidence type="ECO:0000256" key="5">
    <source>
        <dbReference type="ARBA" id="ARBA00014155"/>
    </source>
</evidence>
<dbReference type="GO" id="GO:0005829">
    <property type="term" value="C:cytosol"/>
    <property type="evidence" value="ECO:0007669"/>
    <property type="project" value="TreeGrafter"/>
</dbReference>
<evidence type="ECO:0000256" key="3">
    <source>
        <dbReference type="ARBA" id="ARBA00009256"/>
    </source>
</evidence>
<dbReference type="EC" id="6.3.2.1" evidence="4 13"/>
<dbReference type="InterPro" id="IPR014729">
    <property type="entry name" value="Rossmann-like_a/b/a_fold"/>
</dbReference>
<evidence type="ECO:0000256" key="4">
    <source>
        <dbReference type="ARBA" id="ARBA00012219"/>
    </source>
</evidence>
<dbReference type="HAMAP" id="MF_00158">
    <property type="entry name" value="PanC"/>
    <property type="match status" value="1"/>
</dbReference>
<gene>
    <name evidence="13" type="primary">panC</name>
    <name evidence="14" type="ORF">H8E19_16230</name>
</gene>
<evidence type="ECO:0000256" key="9">
    <source>
        <dbReference type="ARBA" id="ARBA00022741"/>
    </source>
</evidence>
<feature type="active site" description="Proton donor" evidence="13">
    <location>
        <position position="37"/>
    </location>
</feature>